<evidence type="ECO:0000313" key="11">
    <source>
        <dbReference type="Proteomes" id="UP000076404"/>
    </source>
</evidence>
<keyword evidence="4 7" id="KW-0812">Transmembrane</keyword>
<dbReference type="Pfam" id="PF02687">
    <property type="entry name" value="FtsX"/>
    <property type="match status" value="1"/>
</dbReference>
<feature type="chain" id="PRO_5007506973" description="ABC3 transporter permease C-terminal domain-containing protein" evidence="8">
    <location>
        <begin position="22"/>
        <end position="289"/>
    </location>
</feature>
<evidence type="ECO:0000256" key="3">
    <source>
        <dbReference type="ARBA" id="ARBA00022475"/>
    </source>
</evidence>
<evidence type="ECO:0000256" key="7">
    <source>
        <dbReference type="SAM" id="Phobius"/>
    </source>
</evidence>
<feature type="transmembrane region" description="Helical" evidence="7">
    <location>
        <begin position="204"/>
        <end position="229"/>
    </location>
</feature>
<feature type="transmembrane region" description="Helical" evidence="7">
    <location>
        <begin position="255"/>
        <end position="279"/>
    </location>
</feature>
<dbReference type="GO" id="GO:0044874">
    <property type="term" value="P:lipoprotein localization to outer membrane"/>
    <property type="evidence" value="ECO:0007669"/>
    <property type="project" value="TreeGrafter"/>
</dbReference>
<evidence type="ECO:0000256" key="8">
    <source>
        <dbReference type="SAM" id="SignalP"/>
    </source>
</evidence>
<name>A0A143BMB1_9BACT</name>
<feature type="signal peptide" evidence="8">
    <location>
        <begin position="1"/>
        <end position="21"/>
    </location>
</feature>
<dbReference type="AlphaFoldDB" id="A0A143BMB1"/>
<dbReference type="Proteomes" id="UP000076404">
    <property type="component" value="Chromosome"/>
</dbReference>
<dbReference type="STRING" id="1379270.GEMMAAP_14095"/>
<dbReference type="eggNOG" id="COG4591">
    <property type="taxonomic scope" value="Bacteria"/>
</dbReference>
<evidence type="ECO:0000256" key="4">
    <source>
        <dbReference type="ARBA" id="ARBA00022692"/>
    </source>
</evidence>
<evidence type="ECO:0000259" key="9">
    <source>
        <dbReference type="Pfam" id="PF02687"/>
    </source>
</evidence>
<evidence type="ECO:0000313" key="10">
    <source>
        <dbReference type="EMBL" id="AMW05631.1"/>
    </source>
</evidence>
<dbReference type="PANTHER" id="PTHR30489:SF0">
    <property type="entry name" value="LIPOPROTEIN-RELEASING SYSTEM TRANSMEMBRANE PROTEIN LOLE"/>
    <property type="match status" value="1"/>
</dbReference>
<dbReference type="KEGG" id="gph:GEMMAAP_14095"/>
<gene>
    <name evidence="10" type="ORF">GEMMAAP_14095</name>
</gene>
<comment type="similarity">
    <text evidence="2">Belongs to the ABC-4 integral membrane protein family. LolC/E subfamily.</text>
</comment>
<keyword evidence="5 7" id="KW-1133">Transmembrane helix</keyword>
<evidence type="ECO:0000256" key="5">
    <source>
        <dbReference type="ARBA" id="ARBA00022989"/>
    </source>
</evidence>
<dbReference type="GO" id="GO:0098797">
    <property type="term" value="C:plasma membrane protein complex"/>
    <property type="evidence" value="ECO:0007669"/>
    <property type="project" value="TreeGrafter"/>
</dbReference>
<sequence length="289" mass="30592">MAARVALAILLVAAGAAPAQGQGDSALSPTYGRRAPALRGIAVDVRMAEDFGLRPGSVVRLSGTPGVPGDSVQIAAVFERKADPAEVARREYRIRTHVGHLQALLGLDDRVDRFAVGVPDSVSVDSAVARINHVAFGFRAHKSSDVAVQSSRTFRVVERFHKAIGLITVVASAVFLLCLLLLSVEERRRDIAALRLMGISRGTVVRAIVLEAALVSVIGSVIGAGIGWISSLIVNAHFQQVYRTPLLFALLTPEIFAFATLTSLALGIGAGTVAAWRLVRTPPLTLLGR</sequence>
<accession>A0A143BMB1</accession>
<keyword evidence="8" id="KW-0732">Signal</keyword>
<reference evidence="10 11" key="2">
    <citation type="journal article" date="2016" name="Environ. Microbiol. Rep.">
        <title>Metagenomic evidence for the presence of phototrophic Gemmatimonadetes bacteria in diverse environments.</title>
        <authorList>
            <person name="Zeng Y."/>
            <person name="Baumbach J."/>
            <person name="Barbosa E.G."/>
            <person name="Azevedo V."/>
            <person name="Zhang C."/>
            <person name="Koblizek M."/>
        </authorList>
    </citation>
    <scope>NUCLEOTIDE SEQUENCE [LARGE SCALE GENOMIC DNA]</scope>
    <source>
        <strain evidence="10 11">AP64</strain>
    </source>
</reference>
<proteinExistence type="inferred from homology"/>
<protein>
    <recommendedName>
        <fullName evidence="9">ABC3 transporter permease C-terminal domain-containing protein</fullName>
    </recommendedName>
</protein>
<organism evidence="10 11">
    <name type="scientific">Gemmatimonas phototrophica</name>
    <dbReference type="NCBI Taxonomy" id="1379270"/>
    <lineage>
        <taxon>Bacteria</taxon>
        <taxon>Pseudomonadati</taxon>
        <taxon>Gemmatimonadota</taxon>
        <taxon>Gemmatimonadia</taxon>
        <taxon>Gemmatimonadales</taxon>
        <taxon>Gemmatimonadaceae</taxon>
        <taxon>Gemmatimonas</taxon>
    </lineage>
</organism>
<feature type="transmembrane region" description="Helical" evidence="7">
    <location>
        <begin position="163"/>
        <end position="184"/>
    </location>
</feature>
<dbReference type="PANTHER" id="PTHR30489">
    <property type="entry name" value="LIPOPROTEIN-RELEASING SYSTEM TRANSMEMBRANE PROTEIN LOLE"/>
    <property type="match status" value="1"/>
</dbReference>
<dbReference type="InterPro" id="IPR051447">
    <property type="entry name" value="Lipoprotein-release_system"/>
</dbReference>
<dbReference type="EMBL" id="CP011454">
    <property type="protein sequence ID" value="AMW05631.1"/>
    <property type="molecule type" value="Genomic_DNA"/>
</dbReference>
<feature type="domain" description="ABC3 transporter permease C-terminal" evidence="9">
    <location>
        <begin position="164"/>
        <end position="283"/>
    </location>
</feature>
<comment type="subcellular location">
    <subcellularLocation>
        <location evidence="1">Cell membrane</location>
        <topology evidence="1">Multi-pass membrane protein</topology>
    </subcellularLocation>
</comment>
<evidence type="ECO:0000256" key="2">
    <source>
        <dbReference type="ARBA" id="ARBA00005236"/>
    </source>
</evidence>
<reference evidence="10 11" key="1">
    <citation type="journal article" date="2014" name="Proc. Natl. Acad. Sci. U.S.A.">
        <title>Functional type 2 photosynthetic reaction centers found in the rare bacterial phylum Gemmatimonadetes.</title>
        <authorList>
            <person name="Zeng Y."/>
            <person name="Feng F."/>
            <person name="Medova H."/>
            <person name="Dean J."/>
            <person name="Koblizek M."/>
        </authorList>
    </citation>
    <scope>NUCLEOTIDE SEQUENCE [LARGE SCALE GENOMIC DNA]</scope>
    <source>
        <strain evidence="10 11">AP64</strain>
    </source>
</reference>
<keyword evidence="3" id="KW-1003">Cell membrane</keyword>
<dbReference type="InterPro" id="IPR003838">
    <property type="entry name" value="ABC3_permease_C"/>
</dbReference>
<evidence type="ECO:0000256" key="6">
    <source>
        <dbReference type="ARBA" id="ARBA00023136"/>
    </source>
</evidence>
<evidence type="ECO:0000256" key="1">
    <source>
        <dbReference type="ARBA" id="ARBA00004651"/>
    </source>
</evidence>
<keyword evidence="11" id="KW-1185">Reference proteome</keyword>
<keyword evidence="6 7" id="KW-0472">Membrane</keyword>